<gene>
    <name evidence="2" type="ORF">KP509_38G055100</name>
</gene>
<feature type="compositionally biased region" description="Polar residues" evidence="1">
    <location>
        <begin position="210"/>
        <end position="219"/>
    </location>
</feature>
<evidence type="ECO:0000313" key="3">
    <source>
        <dbReference type="Proteomes" id="UP000825935"/>
    </source>
</evidence>
<feature type="region of interest" description="Disordered" evidence="1">
    <location>
        <begin position="188"/>
        <end position="255"/>
    </location>
</feature>
<dbReference type="EMBL" id="CM035443">
    <property type="protein sequence ID" value="KAH7278760.1"/>
    <property type="molecule type" value="Genomic_DNA"/>
</dbReference>
<feature type="region of interest" description="Disordered" evidence="1">
    <location>
        <begin position="331"/>
        <end position="354"/>
    </location>
</feature>
<dbReference type="Pfam" id="PF04640">
    <property type="entry name" value="PLATZ"/>
    <property type="match status" value="1"/>
</dbReference>
<reference evidence="2" key="1">
    <citation type="submission" date="2021-08" db="EMBL/GenBank/DDBJ databases">
        <title>WGS assembly of Ceratopteris richardii.</title>
        <authorList>
            <person name="Marchant D.B."/>
            <person name="Chen G."/>
            <person name="Jenkins J."/>
            <person name="Shu S."/>
            <person name="Leebens-Mack J."/>
            <person name="Grimwood J."/>
            <person name="Schmutz J."/>
            <person name="Soltis P."/>
            <person name="Soltis D."/>
            <person name="Chen Z.-H."/>
        </authorList>
    </citation>
    <scope>NUCLEOTIDE SEQUENCE</scope>
    <source>
        <strain evidence="2">Whitten #5841</strain>
        <tissue evidence="2">Leaf</tissue>
    </source>
</reference>
<evidence type="ECO:0008006" key="4">
    <source>
        <dbReference type="Google" id="ProtNLM"/>
    </source>
</evidence>
<dbReference type="AlphaFoldDB" id="A0A8T2Q539"/>
<dbReference type="EMBL" id="CM035443">
    <property type="protein sequence ID" value="KAH7278761.1"/>
    <property type="molecule type" value="Genomic_DNA"/>
</dbReference>
<feature type="compositionally biased region" description="Basic residues" evidence="1">
    <location>
        <begin position="335"/>
        <end position="346"/>
    </location>
</feature>
<dbReference type="OrthoDB" id="1908108at2759"/>
<comment type="caution">
    <text evidence="2">The sequence shown here is derived from an EMBL/GenBank/DDBJ whole genome shotgun (WGS) entry which is preliminary data.</text>
</comment>
<accession>A0A8T2Q539</accession>
<dbReference type="PANTHER" id="PTHR31065">
    <property type="entry name" value="PLATZ TRANSCRIPTION FACTOR FAMILY PROTEIN"/>
    <property type="match status" value="1"/>
</dbReference>
<evidence type="ECO:0000313" key="2">
    <source>
        <dbReference type="EMBL" id="KAH7278760.1"/>
    </source>
</evidence>
<dbReference type="InterPro" id="IPR006734">
    <property type="entry name" value="PLATZ"/>
</dbReference>
<dbReference type="Proteomes" id="UP000825935">
    <property type="component" value="Chromosome 38"/>
</dbReference>
<keyword evidence="3" id="KW-1185">Reference proteome</keyword>
<evidence type="ECO:0000256" key="1">
    <source>
        <dbReference type="SAM" id="MobiDB-lite"/>
    </source>
</evidence>
<name>A0A8T2Q539_CERRI</name>
<sequence>MKKQNEVLTHKTDANPSMYTKYAPPWLLHLLKTRFFMPCHVHADSTKNECNHYCLDCMGPALCPVCLVHHRDHHIIQIRRSSYHDVVRVSEIQRILDLNGIQSYIINSARVVFINGRPQLRQGKGVTNNCEICDRSLLDAYRFCSLGCKLAGIKRDHPEMTFLVDQEKRGPPQPPPCVDEKAIEAQKSTNVHRDEAEAEFNCPRIKRPRTSSANDSQPSDCKPSDQEASLTIKKSLKVKTEDGNDGSEESSEISFVSKNENGDSIYRVANWIQAYRATIDLNLYSDHKSKLRRLTTSPPLQNYNHNPAKLYHSNIFADIVRKRCGMSPFISLPLRTKRPPSRRKGIPQRAHMGV</sequence>
<dbReference type="PANTHER" id="PTHR31065:SF35">
    <property type="entry name" value="PLATZ TRANSCRIPTION FACTOR FAMILY PROTEIN"/>
    <property type="match status" value="1"/>
</dbReference>
<proteinExistence type="predicted"/>
<organism evidence="2 3">
    <name type="scientific">Ceratopteris richardii</name>
    <name type="common">Triangle waterfern</name>
    <dbReference type="NCBI Taxonomy" id="49495"/>
    <lineage>
        <taxon>Eukaryota</taxon>
        <taxon>Viridiplantae</taxon>
        <taxon>Streptophyta</taxon>
        <taxon>Embryophyta</taxon>
        <taxon>Tracheophyta</taxon>
        <taxon>Polypodiopsida</taxon>
        <taxon>Polypodiidae</taxon>
        <taxon>Polypodiales</taxon>
        <taxon>Pteridineae</taxon>
        <taxon>Pteridaceae</taxon>
        <taxon>Parkerioideae</taxon>
        <taxon>Ceratopteris</taxon>
    </lineage>
</organism>
<protein>
    <recommendedName>
        <fullName evidence="4">PLATZ transcription factor family protein</fullName>
    </recommendedName>
</protein>